<proteinExistence type="predicted"/>
<evidence type="ECO:0000313" key="2">
    <source>
        <dbReference type="EMBL" id="GAE15662.1"/>
    </source>
</evidence>
<evidence type="ECO:0000256" key="1">
    <source>
        <dbReference type="SAM" id="SignalP"/>
    </source>
</evidence>
<accession>W4P7D5</accession>
<sequence>MIKKHCALKYITTIICFLWTLAAYSQGNNYTFTGKIFEANTKVQLLECRVEVLSSADSVVIASTTATRKYTSGKDYSYTSEYSLTIPRKEGDYLIRVTKNGYETTWHPVSLRNLYHREYSRSIPNIYIHKEKVINLNEVVVKATKVKFYIKGDTIVYNADAFQLAEGSMLDALIRQLPGAELRANGKIFVNGRFVENLLLNGKDFFKGNNRVLLDNLPNYMVSKIDVYEKRGDDSEFLGREVAGDIRYVMDVKLKKQYSIGMSGNIELGGGSEGYYLARLFAMRFTDHSRLAVYGNANNLNDDNKPGEHGNWSPSKLLGGVTTQQIGGLDYNISDRNGRYKLSGNVHLKHAGNEIDNKIFQTNFLSEGDVYSRMTNNATNNTFSLSTNHRFYFEWEKANFEILPDLSYNNFRNRNSYSAITSDDNTIFGSNVSADSLFGKHLANAYKKYAINRNIKQSKKDGYGWMTSIAFKSKIKFNRIPDNLTLYAKASYTNTKEEVFDHNRIEYYSLGNVSSTDFRNRYFDIKPSRGHSLMTKATYTYIMNNNLFIDISYSFNRDYSKSASGLYMLNKLAGWGENTLEELGALPSYTEYIHTIDKANSYDSKQETNKSTIEPFLVWKQETEKSVWRAQLAVPASIQHRSYTYHRGSVDTTFTKRNPLINIYSSYLKWSSKDRKYEAQLQYALNSKTPDMNMYLDVYDTTDPLNIRVGNSELRTSMSHRIITSFIRMYPKKRLMWAIEGVFKPVQNAIAMGYSYNKQTGVKTYKPENVNGCWSGDLSAGMSCPIGKQKKLNLKSMLGVGYIRNVDFIETIGVSVSSRSIVETRNLTEMMQLKYGIGKSSIGIKSEGTWRRSTSTREDFTTINTTELKNGFTALLQLPWNLQLSTDITLYTRRGYVNTNMNTDDWVWNARLSYPFARGMCLIQLDGYDILRQLSNITHTLNAQGIVETYTNVIPQYVLLHFTYRFASKPKKNN</sequence>
<evidence type="ECO:0008006" key="4">
    <source>
        <dbReference type="Google" id="ProtNLM"/>
    </source>
</evidence>
<organism evidence="2 3">
    <name type="scientific">Bacteroides pyogenes JCM 6292</name>
    <dbReference type="NCBI Taxonomy" id="1235809"/>
    <lineage>
        <taxon>Bacteria</taxon>
        <taxon>Pseudomonadati</taxon>
        <taxon>Bacteroidota</taxon>
        <taxon>Bacteroidia</taxon>
        <taxon>Bacteroidales</taxon>
        <taxon>Bacteroidaceae</taxon>
        <taxon>Bacteroides</taxon>
    </lineage>
</organism>
<protein>
    <recommendedName>
        <fullName evidence="4">Outer membrane protein beta-barrel domain-containing protein</fullName>
    </recommendedName>
</protein>
<reference evidence="2 3" key="1">
    <citation type="journal article" date="2014" name="Genome Announc.">
        <title>Draft Genome Sequences of Three Strains of Bacteroides pyogenes Isolated from a Cat and Swine.</title>
        <authorList>
            <person name="Sakamoto M."/>
            <person name="Oshima K."/>
            <person name="Suda W."/>
            <person name="Kitamura K."/>
            <person name="Iida T."/>
            <person name="Hattori M."/>
            <person name="Ohkuma M."/>
        </authorList>
    </citation>
    <scope>NUCLEOTIDE SEQUENCE [LARGE SCALE GENOMIC DNA]</scope>
    <source>
        <strain evidence="2 3">JCM 6292</strain>
    </source>
</reference>
<gene>
    <name evidence="2" type="ORF">JCM6292_1972</name>
</gene>
<comment type="caution">
    <text evidence="2">The sequence shown here is derived from an EMBL/GenBank/DDBJ whole genome shotgun (WGS) entry which is preliminary data.</text>
</comment>
<feature type="signal peptide" evidence="1">
    <location>
        <begin position="1"/>
        <end position="25"/>
    </location>
</feature>
<dbReference type="AlphaFoldDB" id="W4P7D5"/>
<dbReference type="Proteomes" id="UP000018861">
    <property type="component" value="Unassembled WGS sequence"/>
</dbReference>
<evidence type="ECO:0000313" key="3">
    <source>
        <dbReference type="Proteomes" id="UP000018861"/>
    </source>
</evidence>
<feature type="chain" id="PRO_5004847372" description="Outer membrane protein beta-barrel domain-containing protein" evidence="1">
    <location>
        <begin position="26"/>
        <end position="974"/>
    </location>
</feature>
<name>W4P7D5_9BACE</name>
<keyword evidence="1" id="KW-0732">Signal</keyword>
<dbReference type="EMBL" id="BAIQ01000020">
    <property type="protein sequence ID" value="GAE15662.1"/>
    <property type="molecule type" value="Genomic_DNA"/>
</dbReference>
<dbReference type="SUPFAM" id="SSF56935">
    <property type="entry name" value="Porins"/>
    <property type="match status" value="1"/>
</dbReference>